<organism evidence="1 2">
    <name type="scientific">Heyndrickxia coagulans</name>
    <name type="common">Weizmannia coagulans</name>
    <dbReference type="NCBI Taxonomy" id="1398"/>
    <lineage>
        <taxon>Bacteria</taxon>
        <taxon>Bacillati</taxon>
        <taxon>Bacillota</taxon>
        <taxon>Bacilli</taxon>
        <taxon>Bacillales</taxon>
        <taxon>Bacillaceae</taxon>
        <taxon>Heyndrickxia</taxon>
    </lineage>
</organism>
<dbReference type="Proteomes" id="UP000032024">
    <property type="component" value="Chromosome"/>
</dbReference>
<sequence length="38" mass="4482">MFSIISVLNSVFLLEMDIYQMFAGARLPFLTPKFHYQL</sequence>
<protein>
    <submittedName>
        <fullName evidence="1">Uncharacterized protein</fullName>
    </submittedName>
</protein>
<dbReference type="EMBL" id="CP010525">
    <property type="protein sequence ID" value="AJO22211.1"/>
    <property type="molecule type" value="Genomic_DNA"/>
</dbReference>
<dbReference type="AlphaFoldDB" id="A0AAN0WBE7"/>
<keyword evidence="2" id="KW-1185">Reference proteome</keyword>
<gene>
    <name evidence="1" type="ORF">SB48_HM08orf02238</name>
</gene>
<accession>A0AAN0WBE7</accession>
<evidence type="ECO:0000313" key="1">
    <source>
        <dbReference type="EMBL" id="AJO22211.1"/>
    </source>
</evidence>
<proteinExistence type="predicted"/>
<name>A0AAN0WBE7_HEYCO</name>
<evidence type="ECO:0000313" key="2">
    <source>
        <dbReference type="Proteomes" id="UP000032024"/>
    </source>
</evidence>
<reference evidence="2" key="1">
    <citation type="submission" date="2015-01" db="EMBL/GenBank/DDBJ databases">
        <title>Comparative genome analysis of Bacillus coagulans HM-08, Clostridium butyricum HM-68, Bacillus subtilis HM-66 and Bacillus paralicheniformis BL-09.</title>
        <authorList>
            <person name="Zhang H."/>
        </authorList>
    </citation>
    <scope>NUCLEOTIDE SEQUENCE [LARGE SCALE GENOMIC DNA]</scope>
    <source>
        <strain evidence="2">HM-08</strain>
    </source>
</reference>